<feature type="repeat" description="PPR" evidence="2">
    <location>
        <begin position="223"/>
        <end position="257"/>
    </location>
</feature>
<dbReference type="Pfam" id="PF13812">
    <property type="entry name" value="PPR_3"/>
    <property type="match status" value="1"/>
</dbReference>
<dbReference type="NCBIfam" id="TIGR00756">
    <property type="entry name" value="PPR"/>
    <property type="match status" value="10"/>
</dbReference>
<name>A0ABQ7XMU5_BRANA</name>
<feature type="repeat" description="PPR" evidence="2">
    <location>
        <begin position="529"/>
        <end position="563"/>
    </location>
</feature>
<dbReference type="PROSITE" id="PS51375">
    <property type="entry name" value="PPR"/>
    <property type="match status" value="12"/>
</dbReference>
<dbReference type="Pfam" id="PF12854">
    <property type="entry name" value="PPR_1"/>
    <property type="match status" value="3"/>
</dbReference>
<dbReference type="InterPro" id="IPR011990">
    <property type="entry name" value="TPR-like_helical_dom_sf"/>
</dbReference>
<feature type="repeat" description="PPR" evidence="2">
    <location>
        <begin position="458"/>
        <end position="492"/>
    </location>
</feature>
<feature type="repeat" description="PPR" evidence="2">
    <location>
        <begin position="776"/>
        <end position="806"/>
    </location>
</feature>
<protein>
    <recommendedName>
        <fullName evidence="5">Pentatricopeptide repeat-containing protein</fullName>
    </recommendedName>
</protein>
<keyword evidence="1" id="KW-0677">Repeat</keyword>
<sequence>YHGSITFTWFLASHNKTIWNTIKLNDLDSIVLDNPFSPNLQARMRPKDELVQAGTKKLVRFVACCSECKICQDVWKHANNPNRYALEFRYAKEERWKTDEIKELEVEDDMELFLEMSQRGLVGGAPDCENAQEIFKQMVSCGVPPNIWTYNILLDGFCDNGKLEKAASKVEDAWELFCSLNLKGVKPDVRTYTIMISGFCVKRLKQEAVALFRKMKEDGPLPNDHTYNVLIRAHLRDGDKAASAELIKGMRSFGSLSTAIASTAKRFVHQSGSCCWGRRALSCATADYRDTLRNELHDLKLDDAIGLFNVMVRSRPLPSTFDFSRVLTAIARMKKFDIVITLCQEMERLGIPHNIYTCNILINSFTRCSQSHLSLALSFLAKMVKLGYAPDIVTLSSLLNGFKGVSDAMSFLNRIEGMGYKPNVVIYNTLIDSHCKGGRVSDALQVFDVMKGKGVAPSVVTYNAMIRGLCKSGRWSEADGLLSDMVEKRIQPNVVTFSVLIDACVKEGNVLEAKELYKEMISSKGCVPNVVTYNTLIKGFCKSKRAHDGMKLFCQMNHKGVRGDAFTYNTLIHGYCQIEKALTIFRDMEKNEMEFDIFTYNIIIHGMYKSGKMEDAMELFCSLSLKGVKPDVVTYRTMISGLCRKGLRHEADVLFRQMTEDEFLLLRSSRAKCSRLDHSHSLAPFGFHEIKGLDDAIDLFKDMVRSRPLPSAIDFNKLTGVVVRMEWPDVVISLYQKMERKQIRRDIYSFNIMIKCFCSFPLLCLRLMTKLGFHPSLVTFNTLLHGLCVEDRLSEALHFFHQMECRPDVITFNSVMYGLWKDGRHRDAQNLFIEMQDKDIFLLLMMFS</sequence>
<comment type="caution">
    <text evidence="3">The sequence shown here is derived from an EMBL/GenBank/DDBJ whole genome shotgun (WGS) entry which is preliminary data.</text>
</comment>
<dbReference type="PANTHER" id="PTHR45613:SF346">
    <property type="entry name" value="PENTACOTRIPEPTIDE-REPEAT REGION OF PRORP DOMAIN-CONTAINING PROTEIN"/>
    <property type="match status" value="1"/>
</dbReference>
<dbReference type="Proteomes" id="UP000824890">
    <property type="component" value="Unassembled WGS sequence"/>
</dbReference>
<evidence type="ECO:0008006" key="5">
    <source>
        <dbReference type="Google" id="ProtNLM"/>
    </source>
</evidence>
<organism evidence="3 4">
    <name type="scientific">Brassica napus</name>
    <name type="common">Rape</name>
    <dbReference type="NCBI Taxonomy" id="3708"/>
    <lineage>
        <taxon>Eukaryota</taxon>
        <taxon>Viridiplantae</taxon>
        <taxon>Streptophyta</taxon>
        <taxon>Embryophyta</taxon>
        <taxon>Tracheophyta</taxon>
        <taxon>Spermatophyta</taxon>
        <taxon>Magnoliopsida</taxon>
        <taxon>eudicotyledons</taxon>
        <taxon>Gunneridae</taxon>
        <taxon>Pentapetalae</taxon>
        <taxon>rosids</taxon>
        <taxon>malvids</taxon>
        <taxon>Brassicales</taxon>
        <taxon>Brassicaceae</taxon>
        <taxon>Brassiceae</taxon>
        <taxon>Brassica</taxon>
    </lineage>
</organism>
<dbReference type="Gene3D" id="1.25.40.10">
    <property type="entry name" value="Tetratricopeptide repeat domain"/>
    <property type="match status" value="7"/>
</dbReference>
<reference evidence="3 4" key="1">
    <citation type="submission" date="2021-05" db="EMBL/GenBank/DDBJ databases">
        <title>Genome Assembly of Synthetic Allotetraploid Brassica napus Reveals Homoeologous Exchanges between Subgenomes.</title>
        <authorList>
            <person name="Davis J.T."/>
        </authorList>
    </citation>
    <scope>NUCLEOTIDE SEQUENCE [LARGE SCALE GENOMIC DNA]</scope>
    <source>
        <strain evidence="4">cv. Da-Ae</strain>
        <tissue evidence="3">Seedling</tissue>
    </source>
</reference>
<keyword evidence="4" id="KW-1185">Reference proteome</keyword>
<feature type="repeat" description="PPR" evidence="2">
    <location>
        <begin position="146"/>
        <end position="180"/>
    </location>
</feature>
<feature type="repeat" description="PPR" evidence="2">
    <location>
        <begin position="596"/>
        <end position="630"/>
    </location>
</feature>
<proteinExistence type="predicted"/>
<feature type="repeat" description="PPR" evidence="2">
    <location>
        <begin position="354"/>
        <end position="390"/>
    </location>
</feature>
<feature type="repeat" description="PPR" evidence="2">
    <location>
        <begin position="423"/>
        <end position="457"/>
    </location>
</feature>
<dbReference type="InterPro" id="IPR002885">
    <property type="entry name" value="PPR_rpt"/>
</dbReference>
<feature type="repeat" description="PPR" evidence="2">
    <location>
        <begin position="631"/>
        <end position="665"/>
    </location>
</feature>
<dbReference type="Pfam" id="PF01535">
    <property type="entry name" value="PPR"/>
    <property type="match status" value="3"/>
</dbReference>
<feature type="non-terminal residue" evidence="3">
    <location>
        <position position="848"/>
    </location>
</feature>
<dbReference type="PANTHER" id="PTHR45613">
    <property type="entry name" value="PENTATRICOPEPTIDE REPEAT-CONTAINING PROTEIN"/>
    <property type="match status" value="1"/>
</dbReference>
<dbReference type="Pfam" id="PF13041">
    <property type="entry name" value="PPR_2"/>
    <property type="match status" value="3"/>
</dbReference>
<gene>
    <name evidence="3" type="ORF">HID58_085472</name>
</gene>
<feature type="repeat" description="PPR" evidence="2">
    <location>
        <begin position="808"/>
        <end position="842"/>
    </location>
</feature>
<feature type="repeat" description="PPR" evidence="2">
    <location>
        <begin position="493"/>
        <end position="528"/>
    </location>
</feature>
<evidence type="ECO:0000313" key="4">
    <source>
        <dbReference type="Proteomes" id="UP000824890"/>
    </source>
</evidence>
<feature type="non-terminal residue" evidence="3">
    <location>
        <position position="1"/>
    </location>
</feature>
<evidence type="ECO:0000256" key="1">
    <source>
        <dbReference type="ARBA" id="ARBA00022737"/>
    </source>
</evidence>
<accession>A0ABQ7XMU5</accession>
<evidence type="ECO:0000256" key="2">
    <source>
        <dbReference type="PROSITE-ProRule" id="PRU00708"/>
    </source>
</evidence>
<feature type="repeat" description="PPR" evidence="2">
    <location>
        <begin position="188"/>
        <end position="222"/>
    </location>
</feature>
<evidence type="ECO:0000313" key="3">
    <source>
        <dbReference type="EMBL" id="KAH0857211.1"/>
    </source>
</evidence>
<dbReference type="EMBL" id="JAGKQM010000019">
    <property type="protein sequence ID" value="KAH0857211.1"/>
    <property type="molecule type" value="Genomic_DNA"/>
</dbReference>